<dbReference type="InterPro" id="IPR011650">
    <property type="entry name" value="Peptidase_M20_dimer"/>
</dbReference>
<evidence type="ECO:0000256" key="3">
    <source>
        <dbReference type="ARBA" id="ARBA00022490"/>
    </source>
</evidence>
<keyword evidence="9" id="KW-0170">Cobalt</keyword>
<dbReference type="AlphaFoldDB" id="A0A443M0N8"/>
<dbReference type="CDD" id="cd03894">
    <property type="entry name" value="M20_ArgE"/>
    <property type="match status" value="1"/>
</dbReference>
<reference evidence="11" key="2">
    <citation type="submission" date="2019-01" db="EMBL/GenBank/DDBJ databases">
        <authorList>
            <person name="Li Y."/>
        </authorList>
    </citation>
    <scope>NUCLEOTIDE SEQUENCE [LARGE SCALE GENOMIC DNA]</scope>
    <source>
        <strain evidence="11">CGMCC 1.12963</strain>
    </source>
</reference>
<keyword evidence="7 11" id="KW-0378">Hydrolase</keyword>
<dbReference type="NCBIfam" id="NF005710">
    <property type="entry name" value="PRK07522.1"/>
    <property type="match status" value="1"/>
</dbReference>
<keyword evidence="6" id="KW-0479">Metal-binding</keyword>
<keyword evidence="5" id="KW-0028">Amino-acid biosynthesis</keyword>
<keyword evidence="3" id="KW-0963">Cytoplasm</keyword>
<evidence type="ECO:0000256" key="2">
    <source>
        <dbReference type="ARBA" id="ARBA00005691"/>
    </source>
</evidence>
<dbReference type="InterPro" id="IPR050072">
    <property type="entry name" value="Peptidase_M20A"/>
</dbReference>
<keyword evidence="4" id="KW-0055">Arginine biosynthesis</keyword>
<name>A0A443M0N8_9RHOB</name>
<accession>A0A443M0N8</accession>
<dbReference type="Gene3D" id="3.30.70.360">
    <property type="match status" value="1"/>
</dbReference>
<dbReference type="SUPFAM" id="SSF53187">
    <property type="entry name" value="Zn-dependent exopeptidases"/>
    <property type="match status" value="1"/>
</dbReference>
<dbReference type="InterPro" id="IPR002933">
    <property type="entry name" value="Peptidase_M20"/>
</dbReference>
<dbReference type="InterPro" id="IPR036264">
    <property type="entry name" value="Bact_exopeptidase_dim_dom"/>
</dbReference>
<evidence type="ECO:0000259" key="10">
    <source>
        <dbReference type="Pfam" id="PF07687"/>
    </source>
</evidence>
<comment type="cofactor">
    <cofactor evidence="1">
        <name>Zn(2+)</name>
        <dbReference type="ChEBI" id="CHEBI:29105"/>
    </cofactor>
</comment>
<sequence length="382" mass="40585">MTAQEILARLVAFPTVSESSNLALLDWVAGYLAGYGVESHLLPNATGEKASLFAVIGPRVAGGVALSGHTDVVPIKGQAWSSDPFVLTERDGKLFGRGAVDMKGFLATMLAIVPQAVRAPLKRPIYLAFSHDEEIGCEGCIDMVQQMARDLPVPQAVIVGEPSNLRVIEAHKGSIAFRLHVTGHSVHSSLLHTGVSAIMEAAELIHWANETNTANRAAPPSAVAAAFNPPWTTVHVGTIAGGTANNITAAECHFALDFRVVPDERLEDWDARMRAEVAQVVARMRAIEPATGIEIEQVFRVPPLASDPARRAARLTARLTGSDATDVVSFGTEAGHFQAAGWPTVVCGPGDIARAHKADEFIAVDELEAGVALLRRLIAELS</sequence>
<evidence type="ECO:0000256" key="4">
    <source>
        <dbReference type="ARBA" id="ARBA00022571"/>
    </source>
</evidence>
<keyword evidence="8" id="KW-0862">Zinc</keyword>
<dbReference type="PANTHER" id="PTHR43808">
    <property type="entry name" value="ACETYLORNITHINE DEACETYLASE"/>
    <property type="match status" value="1"/>
</dbReference>
<keyword evidence="12" id="KW-1185">Reference proteome</keyword>
<evidence type="ECO:0000256" key="6">
    <source>
        <dbReference type="ARBA" id="ARBA00022723"/>
    </source>
</evidence>
<dbReference type="Pfam" id="PF07687">
    <property type="entry name" value="M20_dimer"/>
    <property type="match status" value="1"/>
</dbReference>
<dbReference type="Gene3D" id="3.40.630.10">
    <property type="entry name" value="Zn peptidases"/>
    <property type="match status" value="1"/>
</dbReference>
<dbReference type="PANTHER" id="PTHR43808:SF31">
    <property type="entry name" value="N-ACETYL-L-CITRULLINE DEACETYLASE"/>
    <property type="match status" value="1"/>
</dbReference>
<dbReference type="PROSITE" id="PS00758">
    <property type="entry name" value="ARGE_DAPE_CPG2_1"/>
    <property type="match status" value="1"/>
</dbReference>
<evidence type="ECO:0000256" key="9">
    <source>
        <dbReference type="ARBA" id="ARBA00023285"/>
    </source>
</evidence>
<dbReference type="Pfam" id="PF01546">
    <property type="entry name" value="Peptidase_M20"/>
    <property type="match status" value="1"/>
</dbReference>
<comment type="caution">
    <text evidence="11">The sequence shown here is derived from an EMBL/GenBank/DDBJ whole genome shotgun (WGS) entry which is preliminary data.</text>
</comment>
<dbReference type="GO" id="GO:0046872">
    <property type="term" value="F:metal ion binding"/>
    <property type="evidence" value="ECO:0007669"/>
    <property type="project" value="UniProtKB-KW"/>
</dbReference>
<dbReference type="GO" id="GO:0006526">
    <property type="term" value="P:L-arginine biosynthetic process"/>
    <property type="evidence" value="ECO:0007669"/>
    <property type="project" value="UniProtKB-KW"/>
</dbReference>
<dbReference type="GO" id="GO:0008777">
    <property type="term" value="F:acetylornithine deacetylase activity"/>
    <property type="evidence" value="ECO:0007669"/>
    <property type="project" value="UniProtKB-EC"/>
</dbReference>
<feature type="domain" description="Peptidase M20 dimerisation" evidence="10">
    <location>
        <begin position="170"/>
        <end position="280"/>
    </location>
</feature>
<dbReference type="NCBIfam" id="TIGR01892">
    <property type="entry name" value="AcOrn-deacetyl"/>
    <property type="match status" value="1"/>
</dbReference>
<dbReference type="RefSeq" id="WP_128154196.1">
    <property type="nucleotide sequence ID" value="NZ_JBHSOM010000007.1"/>
</dbReference>
<evidence type="ECO:0000256" key="5">
    <source>
        <dbReference type="ARBA" id="ARBA00022605"/>
    </source>
</evidence>
<evidence type="ECO:0000256" key="7">
    <source>
        <dbReference type="ARBA" id="ARBA00022801"/>
    </source>
</evidence>
<protein>
    <submittedName>
        <fullName evidence="11">Acetylornithine deacetylase</fullName>
        <ecNumber evidence="11">3.5.1.16</ecNumber>
    </submittedName>
</protein>
<proteinExistence type="inferred from homology"/>
<dbReference type="Proteomes" id="UP000288071">
    <property type="component" value="Unassembled WGS sequence"/>
</dbReference>
<comment type="similarity">
    <text evidence="2">Belongs to the peptidase M20A family. ArgE subfamily.</text>
</comment>
<evidence type="ECO:0000313" key="11">
    <source>
        <dbReference type="EMBL" id="RWR55073.1"/>
    </source>
</evidence>
<dbReference type="EC" id="3.5.1.16" evidence="11"/>
<gene>
    <name evidence="11" type="primary">argE</name>
    <name evidence="11" type="ORF">EOW66_01205</name>
</gene>
<reference evidence="11" key="1">
    <citation type="submission" date="2019-01" db="EMBL/GenBank/DDBJ databases">
        <title>Sinorhodobacter populi sp. nov. isolated from the symptomatic bark tissue of Populus euramericana canker.</title>
        <authorList>
            <person name="Xu G."/>
        </authorList>
    </citation>
    <scope>NUCLEOTIDE SEQUENCE [LARGE SCALE GENOMIC DNA]</scope>
    <source>
        <strain evidence="11">CGMCC 1.12963</strain>
    </source>
</reference>
<evidence type="ECO:0000256" key="8">
    <source>
        <dbReference type="ARBA" id="ARBA00022833"/>
    </source>
</evidence>
<dbReference type="InterPro" id="IPR010169">
    <property type="entry name" value="AcOrn-deacetyl"/>
</dbReference>
<organism evidence="11 12">
    <name type="scientific">Paenirhodobacter huangdaonensis</name>
    <dbReference type="NCBI Taxonomy" id="2501515"/>
    <lineage>
        <taxon>Bacteria</taxon>
        <taxon>Pseudomonadati</taxon>
        <taxon>Pseudomonadota</taxon>
        <taxon>Alphaproteobacteria</taxon>
        <taxon>Rhodobacterales</taxon>
        <taxon>Rhodobacter group</taxon>
        <taxon>Paenirhodobacter</taxon>
    </lineage>
</organism>
<evidence type="ECO:0000313" key="12">
    <source>
        <dbReference type="Proteomes" id="UP000288071"/>
    </source>
</evidence>
<evidence type="ECO:0000256" key="1">
    <source>
        <dbReference type="ARBA" id="ARBA00001947"/>
    </source>
</evidence>
<dbReference type="EMBL" id="SAVA01000001">
    <property type="protein sequence ID" value="RWR55073.1"/>
    <property type="molecule type" value="Genomic_DNA"/>
</dbReference>
<dbReference type="InterPro" id="IPR001261">
    <property type="entry name" value="ArgE/DapE_CS"/>
</dbReference>
<dbReference type="PROSITE" id="PS00759">
    <property type="entry name" value="ARGE_DAPE_CPG2_2"/>
    <property type="match status" value="1"/>
</dbReference>
<dbReference type="SUPFAM" id="SSF55031">
    <property type="entry name" value="Bacterial exopeptidase dimerisation domain"/>
    <property type="match status" value="1"/>
</dbReference>